<accession>B0T0U9</accession>
<dbReference type="AlphaFoldDB" id="B0T0U9"/>
<dbReference type="InterPro" id="IPR011660">
    <property type="entry name" value="VapB-like"/>
</dbReference>
<proteinExistence type="predicted"/>
<reference evidence="1" key="1">
    <citation type="submission" date="2008-01" db="EMBL/GenBank/DDBJ databases">
        <title>Complete sequence of chromosome of Caulobacter sp. K31.</title>
        <authorList>
            <consortium name="US DOE Joint Genome Institute"/>
            <person name="Copeland A."/>
            <person name="Lucas S."/>
            <person name="Lapidus A."/>
            <person name="Barry K."/>
            <person name="Glavina del Rio T."/>
            <person name="Dalin E."/>
            <person name="Tice H."/>
            <person name="Pitluck S."/>
            <person name="Bruce D."/>
            <person name="Goodwin L."/>
            <person name="Thompson L.S."/>
            <person name="Brettin T."/>
            <person name="Detter J.C."/>
            <person name="Han C."/>
            <person name="Schmutz J."/>
            <person name="Larimer F."/>
            <person name="Land M."/>
            <person name="Hauser L."/>
            <person name="Kyrpides N."/>
            <person name="Kim E."/>
            <person name="Stephens C."/>
            <person name="Richardson P."/>
        </authorList>
    </citation>
    <scope>NUCLEOTIDE SEQUENCE [LARGE SCALE GENOMIC DNA]</scope>
    <source>
        <strain evidence="1">K31</strain>
    </source>
</reference>
<protein>
    <submittedName>
        <fullName evidence="1">Rv0623 family protein transcription factor</fullName>
    </submittedName>
</protein>
<sequence length="115" mass="12520">MGADDTLPGTGLSVYTAVYTETGMGILIKNPEAERAVRELADLTGESLTTAIEIAVKERLEAKRAAAPRHKPRSVEEMRAITRKYLTPEARAGLLPPITKADFDEINEIPGLDDE</sequence>
<organism evidence="1">
    <name type="scientific">Caulobacter sp. (strain K31)</name>
    <dbReference type="NCBI Taxonomy" id="366602"/>
    <lineage>
        <taxon>Bacteria</taxon>
        <taxon>Pseudomonadati</taxon>
        <taxon>Pseudomonadota</taxon>
        <taxon>Alphaproteobacteria</taxon>
        <taxon>Caulobacterales</taxon>
        <taxon>Caulobacteraceae</taxon>
        <taxon>Caulobacter</taxon>
    </lineage>
</organism>
<dbReference type="eggNOG" id="COG4423">
    <property type="taxonomic scope" value="Bacteria"/>
</dbReference>
<dbReference type="KEGG" id="cak:Caul_4477"/>
<name>B0T0U9_CAUSK</name>
<dbReference type="Pfam" id="PF07704">
    <property type="entry name" value="PSK_trans_fac"/>
    <property type="match status" value="1"/>
</dbReference>
<evidence type="ECO:0000313" key="1">
    <source>
        <dbReference type="EMBL" id="ABZ73597.1"/>
    </source>
</evidence>
<dbReference type="EMBL" id="CP000927">
    <property type="protein sequence ID" value="ABZ73597.1"/>
    <property type="molecule type" value="Genomic_DNA"/>
</dbReference>
<dbReference type="HOGENOM" id="CLU_2104585_0_0_5"/>
<dbReference type="STRING" id="366602.Caul_4477"/>
<gene>
    <name evidence="1" type="ordered locus">Caul_4477</name>
</gene>